<proteinExistence type="predicted"/>
<dbReference type="InterPro" id="IPR023346">
    <property type="entry name" value="Lysozyme-like_dom_sf"/>
</dbReference>
<comment type="caution">
    <text evidence="2">The sequence shown here is derived from an EMBL/GenBank/DDBJ whole genome shotgun (WGS) entry which is preliminary data.</text>
</comment>
<organism evidence="2 3">
    <name type="scientific">Stenotrophomonas rhizophila</name>
    <dbReference type="NCBI Taxonomy" id="216778"/>
    <lineage>
        <taxon>Bacteria</taxon>
        <taxon>Pseudomonadati</taxon>
        <taxon>Pseudomonadota</taxon>
        <taxon>Gammaproteobacteria</taxon>
        <taxon>Lysobacterales</taxon>
        <taxon>Lysobacteraceae</taxon>
        <taxon>Stenotrophomonas</taxon>
    </lineage>
</organism>
<dbReference type="EMBL" id="JAUTAS010000001">
    <property type="protein sequence ID" value="MDQ1110491.1"/>
    <property type="molecule type" value="Genomic_DNA"/>
</dbReference>
<accession>A0AAP5EFH1</accession>
<feature type="domain" description="Glycosyl transferase family 51" evidence="1">
    <location>
        <begin position="102"/>
        <end position="176"/>
    </location>
</feature>
<evidence type="ECO:0000313" key="3">
    <source>
        <dbReference type="Proteomes" id="UP001226084"/>
    </source>
</evidence>
<dbReference type="Proteomes" id="UP001226084">
    <property type="component" value="Unassembled WGS sequence"/>
</dbReference>
<dbReference type="RefSeq" id="WP_307107781.1">
    <property type="nucleotide sequence ID" value="NZ_JAUTAS010000001.1"/>
</dbReference>
<name>A0AAP5EFH1_9GAMM</name>
<evidence type="ECO:0000259" key="1">
    <source>
        <dbReference type="Pfam" id="PF00912"/>
    </source>
</evidence>
<dbReference type="SUPFAM" id="SSF53955">
    <property type="entry name" value="Lysozyme-like"/>
    <property type="match status" value="1"/>
</dbReference>
<gene>
    <name evidence="2" type="ORF">QE424_003650</name>
</gene>
<dbReference type="AlphaFoldDB" id="A0AAP5EFH1"/>
<evidence type="ECO:0000313" key="2">
    <source>
        <dbReference type="EMBL" id="MDQ1110491.1"/>
    </source>
</evidence>
<protein>
    <recommendedName>
        <fullName evidence="1">Glycosyl transferase family 51 domain-containing protein</fullName>
    </recommendedName>
</protein>
<dbReference type="Pfam" id="PF00912">
    <property type="entry name" value="Transgly"/>
    <property type="match status" value="1"/>
</dbReference>
<dbReference type="InterPro" id="IPR001264">
    <property type="entry name" value="Glyco_trans_51"/>
</dbReference>
<dbReference type="Gene3D" id="1.10.3810.10">
    <property type="entry name" value="Biosynthetic peptidoglycan transglycosylase-like"/>
    <property type="match status" value="1"/>
</dbReference>
<sequence>MKRRAKVLIAIVCTLMLAPAVAFLIYDALVFWPHRDHMRTVLKNADPLDRSPPAKVRAYIRAQHDGALPSAVVARQLHSRWLPRIGMLDWHVRSFLWERLVSLHLSQDEVLGLYASLAYNGKGQGLNSLSQRLFTKPLYALSDEEAAMVVAYTWAPGLYAQHPERLRARTDILLSRARSTQLNAL</sequence>
<reference evidence="2" key="1">
    <citation type="submission" date="2023-07" db="EMBL/GenBank/DDBJ databases">
        <title>Functional and genomic diversity of the sorghum phyllosphere microbiome.</title>
        <authorList>
            <person name="Shade A."/>
        </authorList>
    </citation>
    <scope>NUCLEOTIDE SEQUENCE</scope>
    <source>
        <strain evidence="2">SORGH_AS_0457</strain>
    </source>
</reference>
<dbReference type="InterPro" id="IPR036950">
    <property type="entry name" value="PBP_transglycosylase"/>
</dbReference>